<reference evidence="4" key="1">
    <citation type="submission" date="2019-02" db="EMBL/GenBank/DDBJ databases">
        <title>Draft genome sequence of Muricauda sp. 176CP4-71.</title>
        <authorList>
            <person name="Park J.-S."/>
        </authorList>
    </citation>
    <scope>NUCLEOTIDE SEQUENCE [LARGE SCALE GENOMIC DNA]</scope>
    <source>
        <strain evidence="4">176GS2-150</strain>
    </source>
</reference>
<dbReference type="Pfam" id="PF04264">
    <property type="entry name" value="YceI"/>
    <property type="match status" value="1"/>
</dbReference>
<dbReference type="InterPro" id="IPR027016">
    <property type="entry name" value="UCP029811"/>
</dbReference>
<dbReference type="PIRSF" id="PIRSF029811">
    <property type="entry name" value="UCP029811"/>
    <property type="match status" value="1"/>
</dbReference>
<feature type="signal peptide" evidence="1">
    <location>
        <begin position="1"/>
        <end position="28"/>
    </location>
</feature>
<dbReference type="Gene3D" id="2.40.128.110">
    <property type="entry name" value="Lipid/polyisoprenoid-binding, YceI-like"/>
    <property type="match status" value="1"/>
</dbReference>
<organism evidence="3 4">
    <name type="scientific">Corallincola spongiicola</name>
    <dbReference type="NCBI Taxonomy" id="2520508"/>
    <lineage>
        <taxon>Bacteria</taxon>
        <taxon>Pseudomonadati</taxon>
        <taxon>Pseudomonadota</taxon>
        <taxon>Gammaproteobacteria</taxon>
        <taxon>Alteromonadales</taxon>
        <taxon>Psychromonadaceae</taxon>
        <taxon>Corallincola</taxon>
    </lineage>
</organism>
<gene>
    <name evidence="3" type="ORF">EXY25_01410</name>
</gene>
<feature type="chain" id="PRO_5046288047" evidence="1">
    <location>
        <begin position="29"/>
        <end position="208"/>
    </location>
</feature>
<dbReference type="EMBL" id="SHLY01000001">
    <property type="protein sequence ID" value="TAA47930.1"/>
    <property type="molecule type" value="Genomic_DNA"/>
</dbReference>
<dbReference type="SMART" id="SM00867">
    <property type="entry name" value="YceI"/>
    <property type="match status" value="1"/>
</dbReference>
<sequence>MCDGKGMTMKSRFLIWCLALFISAPVLAEWQLMNDQSVVSFVSIKKNSVGEVHQFKQISGSVAESGAVNLAIDLSSVETNIPIRNDRMKELLFEVASFATADASGVIPISRFSAMNAGDSYNLSVPLRLSLHGKEKQFTAELTMTRLSKDRLLVTSFKPVVISAKDFNLEAGIEALRKIANLSDIATAVPVSVSLVFQRQRRVGRQIN</sequence>
<keyword evidence="1" id="KW-0732">Signal</keyword>
<dbReference type="InterPro" id="IPR036761">
    <property type="entry name" value="TTHA0802/YceI-like_sf"/>
</dbReference>
<accession>A0ABY1WT75</accession>
<proteinExistence type="predicted"/>
<protein>
    <submittedName>
        <fullName evidence="3">YceI family protein</fullName>
    </submittedName>
</protein>
<feature type="domain" description="Lipid/polyisoprenoid-binding YceI-like" evidence="2">
    <location>
        <begin position="29"/>
        <end position="198"/>
    </location>
</feature>
<evidence type="ECO:0000259" key="2">
    <source>
        <dbReference type="SMART" id="SM00867"/>
    </source>
</evidence>
<name>A0ABY1WT75_9GAMM</name>
<evidence type="ECO:0000313" key="3">
    <source>
        <dbReference type="EMBL" id="TAA47930.1"/>
    </source>
</evidence>
<evidence type="ECO:0000313" key="4">
    <source>
        <dbReference type="Proteomes" id="UP000292544"/>
    </source>
</evidence>
<dbReference type="SUPFAM" id="SSF101874">
    <property type="entry name" value="YceI-like"/>
    <property type="match status" value="1"/>
</dbReference>
<keyword evidence="4" id="KW-1185">Reference proteome</keyword>
<dbReference type="InterPro" id="IPR007372">
    <property type="entry name" value="Lipid/polyisoprenoid-bd_YceI"/>
</dbReference>
<evidence type="ECO:0000256" key="1">
    <source>
        <dbReference type="SAM" id="SignalP"/>
    </source>
</evidence>
<dbReference type="Proteomes" id="UP000292544">
    <property type="component" value="Unassembled WGS sequence"/>
</dbReference>
<comment type="caution">
    <text evidence="3">The sequence shown here is derived from an EMBL/GenBank/DDBJ whole genome shotgun (WGS) entry which is preliminary data.</text>
</comment>